<dbReference type="HOGENOM" id="CLU_2416706_0_0_1"/>
<gene>
    <name evidence="1" type="ORF">MTR_0372s0030</name>
</gene>
<protein>
    <submittedName>
        <fullName evidence="1 2">Uncharacterized protein</fullName>
    </submittedName>
</protein>
<dbReference type="EnsemblPlants" id="KEH16030">
    <property type="protein sequence ID" value="KEH16030"/>
    <property type="gene ID" value="MTR_0372s0030"/>
</dbReference>
<proteinExistence type="predicted"/>
<sequence length="92" mass="9786">MKKLKKTERKRGRTTAVTSLALRTHDCGDSWLGVVASCSSRACVSVASASIAVASASRACVSVASRFCSDSIFPSSSPTVIEKREKVGICFW</sequence>
<dbReference type="EMBL" id="KL403097">
    <property type="protein sequence ID" value="KEH16030.1"/>
    <property type="molecule type" value="Genomic_DNA"/>
</dbReference>
<dbReference type="Proteomes" id="UP000002051">
    <property type="component" value="Unassembled WGS sequence"/>
</dbReference>
<evidence type="ECO:0000313" key="2">
    <source>
        <dbReference type="EnsemblPlants" id="KEH16030"/>
    </source>
</evidence>
<reference evidence="1 3" key="1">
    <citation type="journal article" date="2011" name="Nature">
        <title>The Medicago genome provides insight into the evolution of rhizobial symbioses.</title>
        <authorList>
            <person name="Young N.D."/>
            <person name="Debelle F."/>
            <person name="Oldroyd G.E."/>
            <person name="Geurts R."/>
            <person name="Cannon S.B."/>
            <person name="Udvardi M.K."/>
            <person name="Benedito V.A."/>
            <person name="Mayer K.F."/>
            <person name="Gouzy J."/>
            <person name="Schoof H."/>
            <person name="Van de Peer Y."/>
            <person name="Proost S."/>
            <person name="Cook D.R."/>
            <person name="Meyers B.C."/>
            <person name="Spannagl M."/>
            <person name="Cheung F."/>
            <person name="De Mita S."/>
            <person name="Krishnakumar V."/>
            <person name="Gundlach H."/>
            <person name="Zhou S."/>
            <person name="Mudge J."/>
            <person name="Bharti A.K."/>
            <person name="Murray J.D."/>
            <person name="Naoumkina M.A."/>
            <person name="Rosen B."/>
            <person name="Silverstein K.A."/>
            <person name="Tang H."/>
            <person name="Rombauts S."/>
            <person name="Zhao P.X."/>
            <person name="Zhou P."/>
            <person name="Barbe V."/>
            <person name="Bardou P."/>
            <person name="Bechner M."/>
            <person name="Bellec A."/>
            <person name="Berger A."/>
            <person name="Berges H."/>
            <person name="Bidwell S."/>
            <person name="Bisseling T."/>
            <person name="Choisne N."/>
            <person name="Couloux A."/>
            <person name="Denny R."/>
            <person name="Deshpande S."/>
            <person name="Dai X."/>
            <person name="Doyle J.J."/>
            <person name="Dudez A.M."/>
            <person name="Farmer A.D."/>
            <person name="Fouteau S."/>
            <person name="Franken C."/>
            <person name="Gibelin C."/>
            <person name="Gish J."/>
            <person name="Goldstein S."/>
            <person name="Gonzalez A.J."/>
            <person name="Green P.J."/>
            <person name="Hallab A."/>
            <person name="Hartog M."/>
            <person name="Hua A."/>
            <person name="Humphray S.J."/>
            <person name="Jeong D.H."/>
            <person name="Jing Y."/>
            <person name="Jocker A."/>
            <person name="Kenton S.M."/>
            <person name="Kim D.J."/>
            <person name="Klee K."/>
            <person name="Lai H."/>
            <person name="Lang C."/>
            <person name="Lin S."/>
            <person name="Macmil S.L."/>
            <person name="Magdelenat G."/>
            <person name="Matthews L."/>
            <person name="McCorrison J."/>
            <person name="Monaghan E.L."/>
            <person name="Mun J.H."/>
            <person name="Najar F.Z."/>
            <person name="Nicholson C."/>
            <person name="Noirot C."/>
            <person name="O'Bleness M."/>
            <person name="Paule C.R."/>
            <person name="Poulain J."/>
            <person name="Prion F."/>
            <person name="Qin B."/>
            <person name="Qu C."/>
            <person name="Retzel E.F."/>
            <person name="Riddle C."/>
            <person name="Sallet E."/>
            <person name="Samain S."/>
            <person name="Samson N."/>
            <person name="Sanders I."/>
            <person name="Saurat O."/>
            <person name="Scarpelli C."/>
            <person name="Schiex T."/>
            <person name="Segurens B."/>
            <person name="Severin A.J."/>
            <person name="Sherrier D.J."/>
            <person name="Shi R."/>
            <person name="Sims S."/>
            <person name="Singer S.R."/>
            <person name="Sinharoy S."/>
            <person name="Sterck L."/>
            <person name="Viollet A."/>
            <person name="Wang B.B."/>
            <person name="Wang K."/>
            <person name="Wang M."/>
            <person name="Wang X."/>
            <person name="Warfsmann J."/>
            <person name="Weissenbach J."/>
            <person name="White D.D."/>
            <person name="White J.D."/>
            <person name="Wiley G.B."/>
            <person name="Wincker P."/>
            <person name="Xing Y."/>
            <person name="Yang L."/>
            <person name="Yao Z."/>
            <person name="Ying F."/>
            <person name="Zhai J."/>
            <person name="Zhou L."/>
            <person name="Zuber A."/>
            <person name="Denarie J."/>
            <person name="Dixon R.A."/>
            <person name="May G.D."/>
            <person name="Schwartz D.C."/>
            <person name="Rogers J."/>
            <person name="Quetier F."/>
            <person name="Town C.D."/>
            <person name="Roe B.A."/>
        </authorList>
    </citation>
    <scope>NUCLEOTIDE SEQUENCE [LARGE SCALE GENOMIC DNA]</scope>
    <source>
        <strain evidence="1">A17</strain>
        <strain evidence="2 3">cv. Jemalong A17</strain>
    </source>
</reference>
<organism evidence="1 3">
    <name type="scientific">Medicago truncatula</name>
    <name type="common">Barrel medic</name>
    <name type="synonym">Medicago tribuloides</name>
    <dbReference type="NCBI Taxonomy" id="3880"/>
    <lineage>
        <taxon>Eukaryota</taxon>
        <taxon>Viridiplantae</taxon>
        <taxon>Streptophyta</taxon>
        <taxon>Embryophyta</taxon>
        <taxon>Tracheophyta</taxon>
        <taxon>Spermatophyta</taxon>
        <taxon>Magnoliopsida</taxon>
        <taxon>eudicotyledons</taxon>
        <taxon>Gunneridae</taxon>
        <taxon>Pentapetalae</taxon>
        <taxon>rosids</taxon>
        <taxon>fabids</taxon>
        <taxon>Fabales</taxon>
        <taxon>Fabaceae</taxon>
        <taxon>Papilionoideae</taxon>
        <taxon>50 kb inversion clade</taxon>
        <taxon>NPAAA clade</taxon>
        <taxon>Hologalegina</taxon>
        <taxon>IRL clade</taxon>
        <taxon>Trifolieae</taxon>
        <taxon>Medicago</taxon>
    </lineage>
</organism>
<dbReference type="PaxDb" id="3880-AES67021"/>
<accession>A0A072TR39</accession>
<dbReference type="AlphaFoldDB" id="A0A072TR39"/>
<evidence type="ECO:0000313" key="1">
    <source>
        <dbReference type="EMBL" id="KEH16030.1"/>
    </source>
</evidence>
<keyword evidence="3" id="KW-1185">Reference proteome</keyword>
<name>A0A072TR39_MEDTR</name>
<reference evidence="2" key="3">
    <citation type="submission" date="2015-06" db="UniProtKB">
        <authorList>
            <consortium name="EnsemblPlants"/>
        </authorList>
    </citation>
    <scope>IDENTIFICATION</scope>
    <source>
        <strain evidence="2">cv. Jemalong A17</strain>
    </source>
</reference>
<evidence type="ECO:0000313" key="3">
    <source>
        <dbReference type="Proteomes" id="UP000002051"/>
    </source>
</evidence>
<reference evidence="1 3" key="2">
    <citation type="journal article" date="2014" name="BMC Genomics">
        <title>An improved genome release (version Mt4.0) for the model legume Medicago truncatula.</title>
        <authorList>
            <person name="Tang H."/>
            <person name="Krishnakumar V."/>
            <person name="Bidwell S."/>
            <person name="Rosen B."/>
            <person name="Chan A."/>
            <person name="Zhou S."/>
            <person name="Gentzbittel L."/>
            <person name="Childs K.L."/>
            <person name="Yandell M."/>
            <person name="Gundlach H."/>
            <person name="Mayer K.F."/>
            <person name="Schwartz D.C."/>
            <person name="Town C.D."/>
        </authorList>
    </citation>
    <scope>GENOME REANNOTATION</scope>
    <source>
        <strain evidence="1">A17</strain>
        <strain evidence="2 3">cv. Jemalong A17</strain>
    </source>
</reference>